<dbReference type="Proteomes" id="UP000274504">
    <property type="component" value="Unassembled WGS sequence"/>
</dbReference>
<gene>
    <name evidence="1" type="ORF">HDID_LOCUS10780</name>
</gene>
<dbReference type="WBParaSite" id="HDID_0001078201-mRNA-1">
    <property type="protein sequence ID" value="HDID_0001078201-mRNA-1"/>
    <property type="gene ID" value="HDID_0001078201"/>
</dbReference>
<reference evidence="3" key="1">
    <citation type="submission" date="2017-02" db="UniProtKB">
        <authorList>
            <consortium name="WormBaseParasite"/>
        </authorList>
    </citation>
    <scope>IDENTIFICATION</scope>
</reference>
<name>A0A0R3SYD7_HYMDI</name>
<protein>
    <submittedName>
        <fullName evidence="3">HAUS-augmin3 domain-containing protein</fullName>
    </submittedName>
</protein>
<evidence type="ECO:0000313" key="1">
    <source>
        <dbReference type="EMBL" id="VDL63993.1"/>
    </source>
</evidence>
<organism evidence="3">
    <name type="scientific">Hymenolepis diminuta</name>
    <name type="common">Rat tapeworm</name>
    <dbReference type="NCBI Taxonomy" id="6216"/>
    <lineage>
        <taxon>Eukaryota</taxon>
        <taxon>Metazoa</taxon>
        <taxon>Spiralia</taxon>
        <taxon>Lophotrochozoa</taxon>
        <taxon>Platyhelminthes</taxon>
        <taxon>Cestoda</taxon>
        <taxon>Eucestoda</taxon>
        <taxon>Cyclophyllidea</taxon>
        <taxon>Hymenolepididae</taxon>
        <taxon>Hymenolepis</taxon>
    </lineage>
</organism>
<dbReference type="AlphaFoldDB" id="A0A0R3SYD7"/>
<sequence length="424" mass="48312">MLPQIKASETERLRSELEQVLSSVTENVDILNRSILNQQSKETQSCTELVVEEDVEKLLKLFQKFSNTGVQSPIASVRLNDALKKYSGNVLSSTLSSVIDSKLVGENFESLSNINIHYSEDTEERLIDKLRFEHILSYSNSIELFDRCLELRHLRDELLTKVNSSSIQSQAQILGLVAKQKYLKSSLKSFQFREEHLNTLKRRMRESAKFSAEFNTLYTEKKNKLKSLNSYLESLWKSLTSSKLRTLESYSRALNSSNRLSNLVKDIWSHNDGKAINLASSAAMNISQCSYTPYLNNCITLPLYQEICKRLNSAPLITPIGRIVDRIQSIVADCKNIDLINEELSRSLGSLKSLRDGLHNSLETSRNAEKEICLAMAGLLKKISVNCAKLTDSQKRLDDIWNYWSEFLPQDENQACSLDDLMKF</sequence>
<proteinExistence type="predicted"/>
<dbReference type="OrthoDB" id="6264257at2759"/>
<accession>A0A0R3SYD7</accession>
<evidence type="ECO:0000313" key="3">
    <source>
        <dbReference type="WBParaSite" id="HDID_0001078201-mRNA-1"/>
    </source>
</evidence>
<dbReference type="EMBL" id="UYSG01011924">
    <property type="protein sequence ID" value="VDL63993.1"/>
    <property type="molecule type" value="Genomic_DNA"/>
</dbReference>
<reference evidence="1 2" key="2">
    <citation type="submission" date="2018-11" db="EMBL/GenBank/DDBJ databases">
        <authorList>
            <consortium name="Pathogen Informatics"/>
        </authorList>
    </citation>
    <scope>NUCLEOTIDE SEQUENCE [LARGE SCALE GENOMIC DNA]</scope>
</reference>
<evidence type="ECO:0000313" key="2">
    <source>
        <dbReference type="Proteomes" id="UP000274504"/>
    </source>
</evidence>